<protein>
    <submittedName>
        <fullName evidence="2">Uncharacterized protein</fullName>
    </submittedName>
</protein>
<dbReference type="EMBL" id="JAPFFF010000035">
    <property type="protein sequence ID" value="KAK8843286.1"/>
    <property type="molecule type" value="Genomic_DNA"/>
</dbReference>
<accession>A0ABR2HAL4</accession>
<keyword evidence="1" id="KW-0812">Transmembrane</keyword>
<proteinExistence type="predicted"/>
<sequence length="891" mass="101199">MNISILALISSSFLSKSPFFVSNQMNVMNCNFQRFTALLFYNQQSLNLYNSNFQKGLGGIISIDKDLNALFKTTKEYDSTYKTYFRIVNSVDEIKEQLFFQNKDYKAACSITYCKFHDITVQSNPIFRFANNISTYFSDILIYNCVGKQDLIKFEQSRCNTMTHICSFENIVESGADFCHSDFRRTDFFILTYSTIVGNSNTKSNYVINSRFGSHYHRCLNFTNIYKVDNDARLLYDIDAPHCYSHAFISFNNVKRDLYRITGSIKDSSIVQDGNQNLSVYFDSICAYNQIEENFFYLGLHSGNSFFLIVSNSVFVSGYGKYFLKFNEPGGNNINNYIMLENCQFSNILNCNGETPKSFFIDYNSFVQLDVASIKTQELAHYTTLFCRGIEKENKPTIAYGCNVDSCLAEKQCNSTIGFPEDVAPYTTIIHQGLQTLSFTPSVGFTHSNSFSFSFHFTDSDHFTKSSFFTRSNNFSSSSVFTETGHFSQSSFFSKSNLFSKSSPLTASSHFTSSVFFSKSNFFSETSPLTESSNFTYSSFFSSSAPFSVSSYFSNSKKFSKSEVFSNTQHFSNSIEFSNSNQFSFSYQFSETNLFSESDLFSKSDVFSPSKHFDATNTFTPSNNFSESSPLTESSQFTYSSFFSSSSNFSYSSYFSETKEFSKSTQFSSSFYFSDSKKFTFSVQFSESGIFTRSDSFTKSSTFTPSNHFDATNTFSPSSGFTPSHIFTTSHYFSKSEKFTSSFYFTNTKQFSETKEFTSSHKFTSSDNYNATHPFTPSSSFTSSKGFTQSSLFSMSLTIRDNVVININQNTQSKTNWKFIGGVLAAVGSAVALGVVLIAFFIIRRRRHQQSSDMFEELNPIESGSTSVTYNNALRNFDMEDDPFEDDFHID</sequence>
<feature type="transmembrane region" description="Helical" evidence="1">
    <location>
        <begin position="819"/>
        <end position="843"/>
    </location>
</feature>
<keyword evidence="1" id="KW-1133">Transmembrane helix</keyword>
<organism evidence="2 3">
    <name type="scientific">Tritrichomonas musculus</name>
    <dbReference type="NCBI Taxonomy" id="1915356"/>
    <lineage>
        <taxon>Eukaryota</taxon>
        <taxon>Metamonada</taxon>
        <taxon>Parabasalia</taxon>
        <taxon>Tritrichomonadida</taxon>
        <taxon>Tritrichomonadidae</taxon>
        <taxon>Tritrichomonas</taxon>
    </lineage>
</organism>
<evidence type="ECO:0000313" key="3">
    <source>
        <dbReference type="Proteomes" id="UP001470230"/>
    </source>
</evidence>
<gene>
    <name evidence="2" type="ORF">M9Y10_025141</name>
</gene>
<keyword evidence="3" id="KW-1185">Reference proteome</keyword>
<keyword evidence="1" id="KW-0472">Membrane</keyword>
<dbReference type="Proteomes" id="UP001470230">
    <property type="component" value="Unassembled WGS sequence"/>
</dbReference>
<evidence type="ECO:0000256" key="1">
    <source>
        <dbReference type="SAM" id="Phobius"/>
    </source>
</evidence>
<comment type="caution">
    <text evidence="2">The sequence shown here is derived from an EMBL/GenBank/DDBJ whole genome shotgun (WGS) entry which is preliminary data.</text>
</comment>
<name>A0ABR2HAL4_9EUKA</name>
<evidence type="ECO:0000313" key="2">
    <source>
        <dbReference type="EMBL" id="KAK8843286.1"/>
    </source>
</evidence>
<reference evidence="2 3" key="1">
    <citation type="submission" date="2024-04" db="EMBL/GenBank/DDBJ databases">
        <title>Tritrichomonas musculus Genome.</title>
        <authorList>
            <person name="Alves-Ferreira E."/>
            <person name="Grigg M."/>
            <person name="Lorenzi H."/>
            <person name="Galac M."/>
        </authorList>
    </citation>
    <scope>NUCLEOTIDE SEQUENCE [LARGE SCALE GENOMIC DNA]</scope>
    <source>
        <strain evidence="2 3">EAF2021</strain>
    </source>
</reference>